<organism evidence="1 2">
    <name type="scientific">Entomophthora muscae</name>
    <dbReference type="NCBI Taxonomy" id="34485"/>
    <lineage>
        <taxon>Eukaryota</taxon>
        <taxon>Fungi</taxon>
        <taxon>Fungi incertae sedis</taxon>
        <taxon>Zoopagomycota</taxon>
        <taxon>Entomophthoromycotina</taxon>
        <taxon>Entomophthoromycetes</taxon>
        <taxon>Entomophthorales</taxon>
        <taxon>Entomophthoraceae</taxon>
        <taxon>Entomophthora</taxon>
    </lineage>
</organism>
<comment type="caution">
    <text evidence="1">The sequence shown here is derived from an EMBL/GenBank/DDBJ whole genome shotgun (WGS) entry which is preliminary data.</text>
</comment>
<evidence type="ECO:0000313" key="2">
    <source>
        <dbReference type="Proteomes" id="UP001165960"/>
    </source>
</evidence>
<protein>
    <submittedName>
        <fullName evidence="1">Uncharacterized protein</fullName>
    </submittedName>
</protein>
<sequence length="224" mass="25411">MSALLNFERAKFGVLCVETAAARKEVPTSLLEEAWASLEVTKTVPEESLVEVKAAFKELYSNYFAKEGTPAQGKQIYVWDSWNLLVGWDKVLQQVKSKVNREIEALRAREEKNIEIMACWWDDNKVLSHKIASLKIKLFEALSKEGNRNKSQGQDNGGMDWLDLDPPHKPNNTCLVKGIGAPPVYNVCTMAGSTYVRLELHNTIHNYLSLLYLMQLGELKFYNS</sequence>
<keyword evidence="2" id="KW-1185">Reference proteome</keyword>
<proteinExistence type="predicted"/>
<reference evidence="1" key="1">
    <citation type="submission" date="2022-04" db="EMBL/GenBank/DDBJ databases">
        <title>Genome of the entomopathogenic fungus Entomophthora muscae.</title>
        <authorList>
            <person name="Elya C."/>
            <person name="Lovett B.R."/>
            <person name="Lee E."/>
            <person name="Macias A.M."/>
            <person name="Hajek A.E."/>
            <person name="De Bivort B.L."/>
            <person name="Kasson M.T."/>
            <person name="De Fine Licht H.H."/>
            <person name="Stajich J.E."/>
        </authorList>
    </citation>
    <scope>NUCLEOTIDE SEQUENCE</scope>
    <source>
        <strain evidence="1">Berkeley</strain>
    </source>
</reference>
<dbReference type="Proteomes" id="UP001165960">
    <property type="component" value="Unassembled WGS sequence"/>
</dbReference>
<evidence type="ECO:0000313" key="1">
    <source>
        <dbReference type="EMBL" id="KAJ9078698.1"/>
    </source>
</evidence>
<gene>
    <name evidence="1" type="ORF">DSO57_1003969</name>
</gene>
<dbReference type="EMBL" id="QTSX02002139">
    <property type="protein sequence ID" value="KAJ9078698.1"/>
    <property type="molecule type" value="Genomic_DNA"/>
</dbReference>
<accession>A0ACC2TVC1</accession>
<name>A0ACC2TVC1_9FUNG</name>